<dbReference type="Proteomes" id="UP000193553">
    <property type="component" value="Unassembled WGS sequence"/>
</dbReference>
<accession>A0A1X3HG49</accession>
<evidence type="ECO:0000313" key="1">
    <source>
        <dbReference type="EMBL" id="OSJ20029.1"/>
    </source>
</evidence>
<comment type="caution">
    <text evidence="1">The sequence shown here is derived from an EMBL/GenBank/DDBJ whole genome shotgun (WGS) entry which is preliminary data.</text>
</comment>
<protein>
    <submittedName>
        <fullName evidence="1">Uncharacterized protein</fullName>
    </submittedName>
</protein>
<organism evidence="1 2">
    <name type="scientific">Bradyrhizobium canariense</name>
    <dbReference type="NCBI Taxonomy" id="255045"/>
    <lineage>
        <taxon>Bacteria</taxon>
        <taxon>Pseudomonadati</taxon>
        <taxon>Pseudomonadota</taxon>
        <taxon>Alphaproteobacteria</taxon>
        <taxon>Hyphomicrobiales</taxon>
        <taxon>Nitrobacteraceae</taxon>
        <taxon>Bradyrhizobium</taxon>
    </lineage>
</organism>
<proteinExistence type="predicted"/>
<dbReference type="EMBL" id="NAFI01000028">
    <property type="protein sequence ID" value="OSJ20029.1"/>
    <property type="molecule type" value="Genomic_DNA"/>
</dbReference>
<sequence length="95" mass="10120">MVFFFQAKPAFELRLSLVGSDMGIRDSSKPTRSAAATALDAGDEALIGDVQQRHTGRFIDAAALGLDDAVLDLVAHAEAMAVPYTHLRQPTKPPA</sequence>
<name>A0A1X3HG49_9BRAD</name>
<reference evidence="1 2" key="1">
    <citation type="submission" date="2017-03" db="EMBL/GenBank/DDBJ databases">
        <title>Whole genome sequences of fourteen strains of Bradyrhizobium canariense and one strain of Bradyrhizobium japonicum isolated from Lupinus (Papilionoideae: Genisteae) species in Algeria.</title>
        <authorList>
            <person name="Crovadore J."/>
            <person name="Chekireb D."/>
            <person name="Brachmann A."/>
            <person name="Chablais R."/>
            <person name="Cochard B."/>
            <person name="Lefort F."/>
        </authorList>
    </citation>
    <scope>NUCLEOTIDE SEQUENCE [LARGE SCALE GENOMIC DNA]</scope>
    <source>
        <strain evidence="1 2">UBMA195</strain>
    </source>
</reference>
<dbReference type="AlphaFoldDB" id="A0A1X3HG49"/>
<evidence type="ECO:0000313" key="2">
    <source>
        <dbReference type="Proteomes" id="UP000193553"/>
    </source>
</evidence>
<gene>
    <name evidence="1" type="ORF">BSZ18_00090</name>
</gene>